<proteinExistence type="predicted"/>
<evidence type="ECO:0000256" key="4">
    <source>
        <dbReference type="ARBA" id="ARBA00022771"/>
    </source>
</evidence>
<dbReference type="GO" id="GO:0000978">
    <property type="term" value="F:RNA polymerase II cis-regulatory region sequence-specific DNA binding"/>
    <property type="evidence" value="ECO:0007669"/>
    <property type="project" value="InterPro"/>
</dbReference>
<dbReference type="GO" id="GO:0000981">
    <property type="term" value="F:DNA-binding transcription factor activity, RNA polymerase II-specific"/>
    <property type="evidence" value="ECO:0007669"/>
    <property type="project" value="InterPro"/>
</dbReference>
<dbReference type="STRING" id="60175.A0A1V6YA13"/>
<dbReference type="InterPro" id="IPR007219">
    <property type="entry name" value="XnlR_reg_dom"/>
</dbReference>
<evidence type="ECO:0000313" key="10">
    <source>
        <dbReference type="Proteomes" id="UP000191691"/>
    </source>
</evidence>
<dbReference type="InterPro" id="IPR051059">
    <property type="entry name" value="VerF-like"/>
</dbReference>
<dbReference type="AlphaFoldDB" id="A0A1V6YA13"/>
<name>A0A1V6YA13_PENNA</name>
<dbReference type="GO" id="GO:0005634">
    <property type="term" value="C:nucleus"/>
    <property type="evidence" value="ECO:0007669"/>
    <property type="project" value="UniProtKB-SubCell"/>
</dbReference>
<evidence type="ECO:0000259" key="8">
    <source>
        <dbReference type="Pfam" id="PF04082"/>
    </source>
</evidence>
<gene>
    <name evidence="9" type="ORF">PENNAL_c0027G02934</name>
</gene>
<protein>
    <recommendedName>
        <fullName evidence="8">Xylanolytic transcriptional activator regulatory domain-containing protein</fullName>
    </recommendedName>
</protein>
<organism evidence="9 10">
    <name type="scientific">Penicillium nalgiovense</name>
    <dbReference type="NCBI Taxonomy" id="60175"/>
    <lineage>
        <taxon>Eukaryota</taxon>
        <taxon>Fungi</taxon>
        <taxon>Dikarya</taxon>
        <taxon>Ascomycota</taxon>
        <taxon>Pezizomycotina</taxon>
        <taxon>Eurotiomycetes</taxon>
        <taxon>Eurotiomycetidae</taxon>
        <taxon>Eurotiales</taxon>
        <taxon>Aspergillaceae</taxon>
        <taxon>Penicillium</taxon>
    </lineage>
</organism>
<dbReference type="GO" id="GO:0008270">
    <property type="term" value="F:zinc ion binding"/>
    <property type="evidence" value="ECO:0007669"/>
    <property type="project" value="UniProtKB-KW"/>
</dbReference>
<evidence type="ECO:0000256" key="1">
    <source>
        <dbReference type="ARBA" id="ARBA00004123"/>
    </source>
</evidence>
<dbReference type="Pfam" id="PF04082">
    <property type="entry name" value="Fungal_trans"/>
    <property type="match status" value="1"/>
</dbReference>
<accession>A0A1V6YA13</accession>
<comment type="subcellular location">
    <subcellularLocation>
        <location evidence="1">Nucleus</location>
    </subcellularLocation>
</comment>
<dbReference type="PANTHER" id="PTHR40626">
    <property type="entry name" value="MIP31509P"/>
    <property type="match status" value="1"/>
</dbReference>
<evidence type="ECO:0000313" key="9">
    <source>
        <dbReference type="EMBL" id="OQE84239.1"/>
    </source>
</evidence>
<keyword evidence="10" id="KW-1185">Reference proteome</keyword>
<keyword evidence="4" id="KW-0863">Zinc-finger</keyword>
<evidence type="ECO:0000256" key="3">
    <source>
        <dbReference type="ARBA" id="ARBA00022737"/>
    </source>
</evidence>
<dbReference type="GO" id="GO:0000785">
    <property type="term" value="C:chromatin"/>
    <property type="evidence" value="ECO:0007669"/>
    <property type="project" value="TreeGrafter"/>
</dbReference>
<evidence type="ECO:0000256" key="7">
    <source>
        <dbReference type="SAM" id="Phobius"/>
    </source>
</evidence>
<dbReference type="GO" id="GO:0006351">
    <property type="term" value="P:DNA-templated transcription"/>
    <property type="evidence" value="ECO:0007669"/>
    <property type="project" value="InterPro"/>
</dbReference>
<evidence type="ECO:0000256" key="5">
    <source>
        <dbReference type="ARBA" id="ARBA00022833"/>
    </source>
</evidence>
<keyword evidence="5" id="KW-0862">Zinc</keyword>
<dbReference type="PANTHER" id="PTHR40626:SF36">
    <property type="entry name" value="TRANSCRIPTION FACTOR WITH C2H2 AND ZN(2)-CYS(6) DNA BINDING DOMAIN (EUROFUNG)"/>
    <property type="match status" value="1"/>
</dbReference>
<feature type="transmembrane region" description="Helical" evidence="7">
    <location>
        <begin position="38"/>
        <end position="62"/>
    </location>
</feature>
<keyword evidence="7" id="KW-0812">Transmembrane</keyword>
<evidence type="ECO:0000256" key="2">
    <source>
        <dbReference type="ARBA" id="ARBA00022723"/>
    </source>
</evidence>
<keyword evidence="2" id="KW-0479">Metal-binding</keyword>
<keyword evidence="7" id="KW-1133">Transmembrane helix</keyword>
<dbReference type="Proteomes" id="UP000191691">
    <property type="component" value="Unassembled WGS sequence"/>
</dbReference>
<feature type="domain" description="Xylanolytic transcriptional activator regulatory" evidence="8">
    <location>
        <begin position="128"/>
        <end position="183"/>
    </location>
</feature>
<dbReference type="CDD" id="cd12148">
    <property type="entry name" value="fungal_TF_MHR"/>
    <property type="match status" value="1"/>
</dbReference>
<evidence type="ECO:0000256" key="6">
    <source>
        <dbReference type="ARBA" id="ARBA00023242"/>
    </source>
</evidence>
<comment type="caution">
    <text evidence="9">The sequence shown here is derived from an EMBL/GenBank/DDBJ whole genome shotgun (WGS) entry which is preliminary data.</text>
</comment>
<sequence>MIRWAGIRFNVRCPAVPRAIVVKSISDATKRNIVEITFALVQFVVVPFLAVTAFGVIFVAIMKSPDGLSLAPHRPAGVVGNLCIFDGPDISDIEPALPDSEEKLWEYGGENNPINTSLENNARVDHYIHLYFAHFHQHWPILHRQTFSVPDEPPLLLQAVLMIGLWVSGSPAARQNARNLHSKLGLAISAQRDNWGRLPVEGEHAQFHDGRLQPTKAFSSTSYSHYWHRFRLVSNLTSA</sequence>
<reference evidence="10" key="1">
    <citation type="journal article" date="2017" name="Nat. Microbiol.">
        <title>Global analysis of biosynthetic gene clusters reveals vast potential of secondary metabolite production in Penicillium species.</title>
        <authorList>
            <person name="Nielsen J.C."/>
            <person name="Grijseels S."/>
            <person name="Prigent S."/>
            <person name="Ji B."/>
            <person name="Dainat J."/>
            <person name="Nielsen K.F."/>
            <person name="Frisvad J.C."/>
            <person name="Workman M."/>
            <person name="Nielsen J."/>
        </authorList>
    </citation>
    <scope>NUCLEOTIDE SEQUENCE [LARGE SCALE GENOMIC DNA]</scope>
    <source>
        <strain evidence="10">IBT 13039</strain>
    </source>
</reference>
<keyword evidence="6" id="KW-0539">Nucleus</keyword>
<keyword evidence="3" id="KW-0677">Repeat</keyword>
<dbReference type="EMBL" id="MOOB01000027">
    <property type="protein sequence ID" value="OQE84239.1"/>
    <property type="molecule type" value="Genomic_DNA"/>
</dbReference>
<keyword evidence="7" id="KW-0472">Membrane</keyword>